<feature type="domain" description="Reverse transcriptase" evidence="1">
    <location>
        <begin position="18"/>
        <end position="141"/>
    </location>
</feature>
<dbReference type="STRING" id="46731.A0A3M6TPI2"/>
<reference evidence="2 3" key="1">
    <citation type="journal article" date="2018" name="Sci. Rep.">
        <title>Comparative analysis of the Pocillopora damicornis genome highlights role of immune system in coral evolution.</title>
        <authorList>
            <person name="Cunning R."/>
            <person name="Bay R.A."/>
            <person name="Gillette P."/>
            <person name="Baker A.C."/>
            <person name="Traylor-Knowles N."/>
        </authorList>
    </citation>
    <scope>NUCLEOTIDE SEQUENCE [LARGE SCALE GENOMIC DNA]</scope>
    <source>
        <strain evidence="2">RSMAS</strain>
        <tissue evidence="2">Whole animal</tissue>
    </source>
</reference>
<dbReference type="AlphaFoldDB" id="A0A3M6TPI2"/>
<comment type="caution">
    <text evidence="2">The sequence shown here is derived from an EMBL/GenBank/DDBJ whole genome shotgun (WGS) entry which is preliminary data.</text>
</comment>
<evidence type="ECO:0000259" key="1">
    <source>
        <dbReference type="Pfam" id="PF00078"/>
    </source>
</evidence>
<evidence type="ECO:0000313" key="3">
    <source>
        <dbReference type="Proteomes" id="UP000275408"/>
    </source>
</evidence>
<dbReference type="EMBL" id="RCHS01003225">
    <property type="protein sequence ID" value="RMX43327.1"/>
    <property type="molecule type" value="Genomic_DNA"/>
</dbReference>
<dbReference type="Pfam" id="PF00078">
    <property type="entry name" value="RVT_1"/>
    <property type="match status" value="1"/>
</dbReference>
<dbReference type="Proteomes" id="UP000275408">
    <property type="component" value="Unassembled WGS sequence"/>
</dbReference>
<proteinExistence type="predicted"/>
<name>A0A3M6TPI2_POCDA</name>
<accession>A0A3M6TPI2</accession>
<gene>
    <name evidence="2" type="ORF">pdam_00014956</name>
</gene>
<dbReference type="PANTHER" id="PTHR33332">
    <property type="entry name" value="REVERSE TRANSCRIPTASE DOMAIN-CONTAINING PROTEIN"/>
    <property type="match status" value="1"/>
</dbReference>
<evidence type="ECO:0000313" key="2">
    <source>
        <dbReference type="EMBL" id="RMX43327.1"/>
    </source>
</evidence>
<protein>
    <recommendedName>
        <fullName evidence="1">Reverse transcriptase domain-containing protein</fullName>
    </recommendedName>
</protein>
<organism evidence="2 3">
    <name type="scientific">Pocillopora damicornis</name>
    <name type="common">Cauliflower coral</name>
    <name type="synonym">Millepora damicornis</name>
    <dbReference type="NCBI Taxonomy" id="46731"/>
    <lineage>
        <taxon>Eukaryota</taxon>
        <taxon>Metazoa</taxon>
        <taxon>Cnidaria</taxon>
        <taxon>Anthozoa</taxon>
        <taxon>Hexacorallia</taxon>
        <taxon>Scleractinia</taxon>
        <taxon>Astrocoeniina</taxon>
        <taxon>Pocilloporidae</taxon>
        <taxon>Pocillopora</taxon>
    </lineage>
</organism>
<keyword evidence="3" id="KW-1185">Reference proteome</keyword>
<dbReference type="InterPro" id="IPR000477">
    <property type="entry name" value="RT_dom"/>
</dbReference>
<sequence length="297" mass="33901">MEASLYSSNPKLDSPQDNNDFRPISVLPVLSKIYERLIHNQVDEFLENHHLLEDNISEFRKSHSTTSVLLSIQDDILKAMNRSECTLLVLADFSKGFDTQFVQIDDRISKSVSISLVPQGSIMGPLIFNIYIADLQGKLDCACHQNADAFIKHRSLANEAKASKANKLSSDHELNNTDIDLRVGTTSSERVSSAKLLGTYIDHHLKWEENLVQALVLSKLYYNCVFYHYIPHYFIKRLQRIQTACARFVVGKFVEREDIIKLNCYPRLAMNERPSNLRLKQFEHNRTLRSSAAISAA</sequence>